<reference evidence="1" key="1">
    <citation type="journal article" date="2011" name="Environ. Microbiol.">
        <title>Time-series analyses of Monterey Bay coastal microbial picoplankton using a 'genome proxy' microarray.</title>
        <authorList>
            <person name="Rich V.I."/>
            <person name="Pham V.D."/>
            <person name="Eppley J."/>
            <person name="Shi Y."/>
            <person name="DeLong E.F."/>
        </authorList>
    </citation>
    <scope>NUCLEOTIDE SEQUENCE</scope>
</reference>
<proteinExistence type="predicted"/>
<protein>
    <submittedName>
        <fullName evidence="1">Uncharacterized protein</fullName>
    </submittedName>
</protein>
<dbReference type="AlphaFoldDB" id="E0XSN5"/>
<organism evidence="1">
    <name type="scientific">uncultured Rhodospirillales bacterium HF0070_31K06</name>
    <dbReference type="NCBI Taxonomy" id="710786"/>
    <lineage>
        <taxon>Bacteria</taxon>
        <taxon>Pseudomonadati</taxon>
        <taxon>Pseudomonadota</taxon>
        <taxon>Alphaproteobacteria</taxon>
        <taxon>Rhodospirillales</taxon>
        <taxon>environmental samples</taxon>
    </lineage>
</organism>
<evidence type="ECO:0000313" key="1">
    <source>
        <dbReference type="EMBL" id="ADI17426.1"/>
    </source>
</evidence>
<name>E0XSN5_9PROT</name>
<dbReference type="EMBL" id="GU474864">
    <property type="protein sequence ID" value="ADI17426.1"/>
    <property type="molecule type" value="Genomic_DNA"/>
</dbReference>
<accession>E0XSN5</accession>
<sequence>MRVRQPPVNALRMLCLWVSFRRIAVKREFAPFDTATLVPSRYLCIMPDAKLASEKPFKTSIQSMLKRDMKCFYAPYLP</sequence>